<evidence type="ECO:0000313" key="8">
    <source>
        <dbReference type="EMBL" id="ADM28083.1"/>
    </source>
</evidence>
<dbReference type="KEGG" id="iag:Igag_1278"/>
<dbReference type="SUPFAM" id="SSF143437">
    <property type="entry name" value="THUMP domain-like"/>
    <property type="match status" value="1"/>
</dbReference>
<dbReference type="Gene3D" id="3.40.50.150">
    <property type="entry name" value="Vaccinia Virus protein VP39"/>
    <property type="match status" value="1"/>
</dbReference>
<dbReference type="InterPro" id="IPR029063">
    <property type="entry name" value="SAM-dependent_MTases_sf"/>
</dbReference>
<gene>
    <name evidence="8" type="ordered locus">Igag_1278</name>
</gene>
<feature type="domain" description="THUMP" evidence="7">
    <location>
        <begin position="62"/>
        <end position="174"/>
    </location>
</feature>
<dbReference type="Pfam" id="PF01170">
    <property type="entry name" value="UPF0020"/>
    <property type="match status" value="1"/>
</dbReference>
<evidence type="ECO:0000256" key="4">
    <source>
        <dbReference type="ARBA" id="ARBA00022679"/>
    </source>
</evidence>
<evidence type="ECO:0000256" key="1">
    <source>
        <dbReference type="ARBA" id="ARBA00004496"/>
    </source>
</evidence>
<dbReference type="PROSITE" id="PS00092">
    <property type="entry name" value="N6_MTASE"/>
    <property type="match status" value="1"/>
</dbReference>
<dbReference type="Proteomes" id="UP000001304">
    <property type="component" value="Chromosome"/>
</dbReference>
<proteinExistence type="predicted"/>
<evidence type="ECO:0000256" key="2">
    <source>
        <dbReference type="ARBA" id="ARBA00022490"/>
    </source>
</evidence>
<evidence type="ECO:0000256" key="3">
    <source>
        <dbReference type="ARBA" id="ARBA00022603"/>
    </source>
</evidence>
<dbReference type="PROSITE" id="PS01261">
    <property type="entry name" value="UPF0020"/>
    <property type="match status" value="1"/>
</dbReference>
<name>E0SPM7_IGNAA</name>
<dbReference type="SUPFAM" id="SSF53335">
    <property type="entry name" value="S-adenosyl-L-methionine-dependent methyltransferases"/>
    <property type="match status" value="1"/>
</dbReference>
<evidence type="ECO:0000256" key="6">
    <source>
        <dbReference type="PROSITE-ProRule" id="PRU00529"/>
    </source>
</evidence>
<dbReference type="BioCyc" id="IAGG583356:GHAH-1259-MONOMER"/>
<evidence type="ECO:0000256" key="5">
    <source>
        <dbReference type="ARBA" id="ARBA00022694"/>
    </source>
</evidence>
<keyword evidence="4" id="KW-0808">Transferase</keyword>
<dbReference type="InterPro" id="IPR000241">
    <property type="entry name" value="RlmKL-like_Mtase"/>
</dbReference>
<dbReference type="CDD" id="cd11715">
    <property type="entry name" value="THUMP_AdoMetMT"/>
    <property type="match status" value="1"/>
</dbReference>
<sequence>MDDVNPDRSRVMRWRWLSDKVTLLLTCDTGLETLLLDEISSLVDIDNYYMFPGRVFITISNDRIANVFRSRIVNNIYLLLFISNNIDSLDKIYNVIRSIDFSHTIYPHESFAIRSERIGQHTFTSIDIARVAGQAVIDSYMASRGVRLKVNLDNPDIEIYTELNNDRLLVGLALTRRSLHIRNRLFYHPASLKSSIAAAMLRYAEWRPEIGIVDPMCGSGTIPIEAALIAKGVEVPCININAINIKVLERIHAEVVEHIKRLCRDRPNIDVDRRYIGIDINPKFVEGAIINAKNMGVDDITLFISRNALEVIPIIKSIEHEFGVQIDLAIFNPPYGHRMKPGKLFDLYLKLLQILKDSNFRRAVFITSAIRVTQRVIDSISDIVVNKIKIIHGTLPSYIYRIDFIN</sequence>
<dbReference type="InterPro" id="IPR002052">
    <property type="entry name" value="DNA_methylase_N6_adenine_CS"/>
</dbReference>
<dbReference type="PANTHER" id="PTHR14911:SF13">
    <property type="entry name" value="TRNA (GUANINE(6)-N2)-METHYLTRANSFERASE THUMP3"/>
    <property type="match status" value="1"/>
</dbReference>
<keyword evidence="9" id="KW-1185">Reference proteome</keyword>
<keyword evidence="2" id="KW-0963">Cytoplasm</keyword>
<dbReference type="GO" id="GO:0016423">
    <property type="term" value="F:tRNA (guanine) methyltransferase activity"/>
    <property type="evidence" value="ECO:0007669"/>
    <property type="project" value="TreeGrafter"/>
</dbReference>
<keyword evidence="6" id="KW-0694">RNA-binding</keyword>
<evidence type="ECO:0000259" key="7">
    <source>
        <dbReference type="PROSITE" id="PS51165"/>
    </source>
</evidence>
<reference evidence="8 9" key="1">
    <citation type="journal article" date="2010" name="Stand. Genomic Sci.">
        <title>Complete genome sequence of Ignisphaera aggregans type strain (AQ1.S1).</title>
        <authorList>
            <person name="Goker M."/>
            <person name="Held B."/>
            <person name="Lapidus A."/>
            <person name="Nolan M."/>
            <person name="Spring S."/>
            <person name="Yasawong M."/>
            <person name="Lucas S."/>
            <person name="Glavina Del Rio T."/>
            <person name="Tice H."/>
            <person name="Cheng J.F."/>
            <person name="Goodwin L."/>
            <person name="Tapia R."/>
            <person name="Pitluck S."/>
            <person name="Liolios K."/>
            <person name="Ivanova N."/>
            <person name="Mavromatis K."/>
            <person name="Mikhailova N."/>
            <person name="Pati A."/>
            <person name="Chen A."/>
            <person name="Palaniappan K."/>
            <person name="Brambilla E."/>
            <person name="Land M."/>
            <person name="Hauser L."/>
            <person name="Chang Y.J."/>
            <person name="Jeffries C.D."/>
            <person name="Brettin T."/>
            <person name="Detter J.C."/>
            <person name="Han C."/>
            <person name="Rohde M."/>
            <person name="Sikorski J."/>
            <person name="Woyke T."/>
            <person name="Bristow J."/>
            <person name="Eisen J.A."/>
            <person name="Markowitz V."/>
            <person name="Hugenholtz P."/>
            <person name="Kyrpides N.C."/>
            <person name="Klenk H.P."/>
        </authorList>
    </citation>
    <scope>NUCLEOTIDE SEQUENCE [LARGE SCALE GENOMIC DNA]</scope>
    <source>
        <strain evidence="9">DSM 17230 / JCM 13409 / AQ1.S1</strain>
    </source>
</reference>
<dbReference type="STRING" id="583356.Igag_1278"/>
<dbReference type="GO" id="GO:0005737">
    <property type="term" value="C:cytoplasm"/>
    <property type="evidence" value="ECO:0007669"/>
    <property type="project" value="UniProtKB-SubCell"/>
</dbReference>
<dbReference type="InterPro" id="IPR053943">
    <property type="entry name" value="RlmKL-like_Mtase_CS"/>
</dbReference>
<dbReference type="HOGENOM" id="CLU_032119_0_0_2"/>
<dbReference type="PANTHER" id="PTHR14911">
    <property type="entry name" value="THUMP DOMAIN-CONTAINING"/>
    <property type="match status" value="1"/>
</dbReference>
<dbReference type="GO" id="GO:0003723">
    <property type="term" value="F:RNA binding"/>
    <property type="evidence" value="ECO:0007669"/>
    <property type="project" value="UniProtKB-UniRule"/>
</dbReference>
<dbReference type="Gene3D" id="3.30.2130.30">
    <property type="match status" value="1"/>
</dbReference>
<keyword evidence="5" id="KW-0819">tRNA processing</keyword>
<dbReference type="Pfam" id="PF02926">
    <property type="entry name" value="THUMP"/>
    <property type="match status" value="1"/>
</dbReference>
<dbReference type="SMART" id="SM00981">
    <property type="entry name" value="THUMP"/>
    <property type="match status" value="1"/>
</dbReference>
<keyword evidence="3 8" id="KW-0489">Methyltransferase</keyword>
<dbReference type="EMBL" id="CP002098">
    <property type="protein sequence ID" value="ADM28083.1"/>
    <property type="molecule type" value="Genomic_DNA"/>
</dbReference>
<dbReference type="PROSITE" id="PS51165">
    <property type="entry name" value="THUMP"/>
    <property type="match status" value="1"/>
</dbReference>
<accession>E0SPM7</accession>
<dbReference type="AlphaFoldDB" id="E0SPM7"/>
<protein>
    <submittedName>
        <fullName evidence="8">Putative RNA methylase</fullName>
    </submittedName>
</protein>
<evidence type="ECO:0000313" key="9">
    <source>
        <dbReference type="Proteomes" id="UP000001304"/>
    </source>
</evidence>
<dbReference type="GO" id="GO:0030488">
    <property type="term" value="P:tRNA methylation"/>
    <property type="evidence" value="ECO:0007669"/>
    <property type="project" value="TreeGrafter"/>
</dbReference>
<dbReference type="InterPro" id="IPR004114">
    <property type="entry name" value="THUMP_dom"/>
</dbReference>
<organism evidence="8 9">
    <name type="scientific">Ignisphaera aggregans (strain DSM 17230 / JCM 13409 / AQ1.S1)</name>
    <dbReference type="NCBI Taxonomy" id="583356"/>
    <lineage>
        <taxon>Archaea</taxon>
        <taxon>Thermoproteota</taxon>
        <taxon>Thermoprotei</taxon>
        <taxon>Desulfurococcales</taxon>
        <taxon>Desulfurococcaceae</taxon>
        <taxon>Ignisphaera</taxon>
    </lineage>
</organism>
<comment type="subcellular location">
    <subcellularLocation>
        <location evidence="1">Cytoplasm</location>
    </subcellularLocation>
</comment>